<proteinExistence type="predicted"/>
<gene>
    <name evidence="1" type="ORF">PPL_04041</name>
</gene>
<dbReference type="EMBL" id="ADBJ01000017">
    <property type="protein sequence ID" value="EFA83251.1"/>
    <property type="molecule type" value="Genomic_DNA"/>
</dbReference>
<dbReference type="GeneID" id="31359528"/>
<reference evidence="1 2" key="1">
    <citation type="journal article" date="2011" name="Genome Res.">
        <title>Phylogeny-wide analysis of social amoeba genomes highlights ancient origins for complex intercellular communication.</title>
        <authorList>
            <person name="Heidel A.J."/>
            <person name="Lawal H.M."/>
            <person name="Felder M."/>
            <person name="Schilde C."/>
            <person name="Helps N.R."/>
            <person name="Tunggal B."/>
            <person name="Rivero F."/>
            <person name="John U."/>
            <person name="Schleicher M."/>
            <person name="Eichinger L."/>
            <person name="Platzer M."/>
            <person name="Noegel A.A."/>
            <person name="Schaap P."/>
            <person name="Gloeckner G."/>
        </authorList>
    </citation>
    <scope>NUCLEOTIDE SEQUENCE [LARGE SCALE GENOMIC DNA]</scope>
    <source>
        <strain evidence="2">ATCC 26659 / Pp 5 / PN500</strain>
    </source>
</reference>
<sequence length="66" mass="7456">MDEQEQWKMIAEIADLLSKQAKIVQAGGDNNNSVEIIEAKQLARETCTTLQHLIQNTKKNKPSFKS</sequence>
<dbReference type="InParanoid" id="D3B5V3"/>
<dbReference type="AlphaFoldDB" id="D3B5V3"/>
<comment type="caution">
    <text evidence="1">The sequence shown here is derived from an EMBL/GenBank/DDBJ whole genome shotgun (WGS) entry which is preliminary data.</text>
</comment>
<organism evidence="1 2">
    <name type="scientific">Heterostelium pallidum (strain ATCC 26659 / Pp 5 / PN500)</name>
    <name type="common">Cellular slime mold</name>
    <name type="synonym">Polysphondylium pallidum</name>
    <dbReference type="NCBI Taxonomy" id="670386"/>
    <lineage>
        <taxon>Eukaryota</taxon>
        <taxon>Amoebozoa</taxon>
        <taxon>Evosea</taxon>
        <taxon>Eumycetozoa</taxon>
        <taxon>Dictyostelia</taxon>
        <taxon>Acytosteliales</taxon>
        <taxon>Acytosteliaceae</taxon>
        <taxon>Heterostelium</taxon>
    </lineage>
</organism>
<evidence type="ECO:0000313" key="1">
    <source>
        <dbReference type="EMBL" id="EFA83251.1"/>
    </source>
</evidence>
<accession>D3B5V3</accession>
<protein>
    <submittedName>
        <fullName evidence="1">Uncharacterized protein</fullName>
    </submittedName>
</protein>
<dbReference type="Proteomes" id="UP000001396">
    <property type="component" value="Unassembled WGS sequence"/>
</dbReference>
<name>D3B5V3_HETP5</name>
<evidence type="ECO:0000313" key="2">
    <source>
        <dbReference type="Proteomes" id="UP000001396"/>
    </source>
</evidence>
<dbReference type="RefSeq" id="XP_020435368.1">
    <property type="nucleotide sequence ID" value="XM_020574954.1"/>
</dbReference>
<keyword evidence="2" id="KW-1185">Reference proteome</keyword>